<organism evidence="9">
    <name type="scientific">Thermosporothrix sp. COM3</name>
    <dbReference type="NCBI Taxonomy" id="2490863"/>
    <lineage>
        <taxon>Bacteria</taxon>
        <taxon>Bacillati</taxon>
        <taxon>Chloroflexota</taxon>
        <taxon>Ktedonobacteria</taxon>
        <taxon>Ktedonobacterales</taxon>
        <taxon>Thermosporotrichaceae</taxon>
        <taxon>Thermosporothrix</taxon>
    </lineage>
</organism>
<reference evidence="9" key="1">
    <citation type="submission" date="2018-12" db="EMBL/GenBank/DDBJ databases">
        <title>Novel natural products biosynthetic potential of the class Ktedonobacteria.</title>
        <authorList>
            <person name="Zheng Y."/>
            <person name="Saitou A."/>
            <person name="Wang C.M."/>
            <person name="Toyoda A."/>
            <person name="Minakuchi Y."/>
            <person name="Sekiguchi Y."/>
            <person name="Ueda K."/>
            <person name="Takano H."/>
            <person name="Sakai Y."/>
            <person name="Yokota A."/>
            <person name="Yabe S."/>
        </authorList>
    </citation>
    <scope>NUCLEOTIDE SEQUENCE</scope>
    <source>
        <strain evidence="9">COM3</strain>
    </source>
</reference>
<dbReference type="PROSITE" id="PS50011">
    <property type="entry name" value="PROTEIN_KINASE_DOM"/>
    <property type="match status" value="1"/>
</dbReference>
<proteinExistence type="predicted"/>
<dbReference type="InterPro" id="IPR017441">
    <property type="entry name" value="Protein_kinase_ATP_BS"/>
</dbReference>
<evidence type="ECO:0000256" key="1">
    <source>
        <dbReference type="ARBA" id="ARBA00012513"/>
    </source>
</evidence>
<evidence type="ECO:0000256" key="3">
    <source>
        <dbReference type="ARBA" id="ARBA00022741"/>
    </source>
</evidence>
<dbReference type="PROSITE" id="PS00108">
    <property type="entry name" value="PROTEIN_KINASE_ST"/>
    <property type="match status" value="1"/>
</dbReference>
<evidence type="ECO:0000256" key="5">
    <source>
        <dbReference type="ARBA" id="ARBA00022840"/>
    </source>
</evidence>
<evidence type="ECO:0000259" key="8">
    <source>
        <dbReference type="PROSITE" id="PS50011"/>
    </source>
</evidence>
<dbReference type="EMBL" id="AP019376">
    <property type="protein sequence ID" value="BBH87394.1"/>
    <property type="molecule type" value="Genomic_DNA"/>
</dbReference>
<dbReference type="InterPro" id="IPR000719">
    <property type="entry name" value="Prot_kinase_dom"/>
</dbReference>
<feature type="transmembrane region" description="Helical" evidence="7">
    <location>
        <begin position="369"/>
        <end position="390"/>
    </location>
</feature>
<feature type="domain" description="Protein kinase" evidence="8">
    <location>
        <begin position="15"/>
        <end position="269"/>
    </location>
</feature>
<dbReference type="SUPFAM" id="SSF56112">
    <property type="entry name" value="Protein kinase-like (PK-like)"/>
    <property type="match status" value="1"/>
</dbReference>
<dbReference type="InterPro" id="IPR008271">
    <property type="entry name" value="Ser/Thr_kinase_AS"/>
</dbReference>
<dbReference type="PANTHER" id="PTHR43289">
    <property type="entry name" value="MITOGEN-ACTIVATED PROTEIN KINASE KINASE KINASE 20-RELATED"/>
    <property type="match status" value="1"/>
</dbReference>
<dbReference type="CDD" id="cd14014">
    <property type="entry name" value="STKc_PknB_like"/>
    <property type="match status" value="1"/>
</dbReference>
<dbReference type="InterPro" id="IPR011009">
    <property type="entry name" value="Kinase-like_dom_sf"/>
</dbReference>
<gene>
    <name evidence="9" type="ORF">KTC_21450</name>
</gene>
<dbReference type="PANTHER" id="PTHR43289:SF6">
    <property type="entry name" value="SERINE_THREONINE-PROTEIN KINASE NEKL-3"/>
    <property type="match status" value="1"/>
</dbReference>
<evidence type="ECO:0000256" key="7">
    <source>
        <dbReference type="SAM" id="Phobius"/>
    </source>
</evidence>
<evidence type="ECO:0000256" key="2">
    <source>
        <dbReference type="ARBA" id="ARBA00022679"/>
    </source>
</evidence>
<keyword evidence="3 6" id="KW-0547">Nucleotide-binding</keyword>
<dbReference type="Gene3D" id="3.30.200.20">
    <property type="entry name" value="Phosphorylase Kinase, domain 1"/>
    <property type="match status" value="1"/>
</dbReference>
<evidence type="ECO:0000256" key="4">
    <source>
        <dbReference type="ARBA" id="ARBA00022777"/>
    </source>
</evidence>
<name>A0A455SQI3_9CHLR</name>
<protein>
    <recommendedName>
        <fullName evidence="1">non-specific serine/threonine protein kinase</fullName>
        <ecNumber evidence="1">2.7.11.1</ecNumber>
    </recommendedName>
</protein>
<keyword evidence="7" id="KW-1133">Transmembrane helix</keyword>
<dbReference type="AlphaFoldDB" id="A0A455SQI3"/>
<dbReference type="PROSITE" id="PS00107">
    <property type="entry name" value="PROTEIN_KINASE_ATP"/>
    <property type="match status" value="1"/>
</dbReference>
<dbReference type="SMART" id="SM00220">
    <property type="entry name" value="S_TKc"/>
    <property type="match status" value="1"/>
</dbReference>
<keyword evidence="7" id="KW-0812">Transmembrane</keyword>
<keyword evidence="2" id="KW-0808">Transferase</keyword>
<dbReference type="Pfam" id="PF00069">
    <property type="entry name" value="Pkinase"/>
    <property type="match status" value="1"/>
</dbReference>
<dbReference type="EC" id="2.7.11.1" evidence="1"/>
<accession>A0A455SQI3</accession>
<sequence length="511" mass="56907">MSKPEPWIGQHIGRYRILRRLGSGAFGTVYLAEQSATGKLVALKVLSTHLSGSEELRRFLNEARIVRLHHPHIVPVLDFGLSEQDEPFLVMEYAAGGTVDRRYPRGSALPLEKVVRYVKQVAAALQYAHEHQVIHRDVKPENLLLRDDGSMMLSDFGISKLLEQSSSQSLQTRVGTPAYMAPEQGQGKPCPASDQYALAVVTYEWLTGHRPFQGTSIEVAVQHRLDPPPSLCSLNPEVTPEVEQVVLRALAKAPEDRFASVSQFAQALEIAAGQPSRLDERCTRILLSDQHPKGAETYVLPSSSGPFASELYRESGETATQSDFPSANTIIWEQRDHKSGASLETVQTPHTPILHSRQKLQGTFWRGKFFLLLTIAVLLFGLGGGIWFFFVHPQAAPPQPQKRPTQLTDDATPTQRGIPFHYNFVHYLKGTTKFHLTAGQWHIILNSKCGSPGNMKLSLHGQRYSLGPFSLNQCNSVDYIVQIPAEDDYSLEFLKASDDARVLGNGYFYKD</sequence>
<dbReference type="Gene3D" id="1.10.510.10">
    <property type="entry name" value="Transferase(Phosphotransferase) domain 1"/>
    <property type="match status" value="1"/>
</dbReference>
<keyword evidence="4" id="KW-0418">Kinase</keyword>
<evidence type="ECO:0000313" key="9">
    <source>
        <dbReference type="EMBL" id="BBH87394.1"/>
    </source>
</evidence>
<dbReference type="GO" id="GO:0005524">
    <property type="term" value="F:ATP binding"/>
    <property type="evidence" value="ECO:0007669"/>
    <property type="project" value="UniProtKB-UniRule"/>
</dbReference>
<keyword evidence="5 6" id="KW-0067">ATP-binding</keyword>
<keyword evidence="7" id="KW-0472">Membrane</keyword>
<evidence type="ECO:0000256" key="6">
    <source>
        <dbReference type="PROSITE-ProRule" id="PRU10141"/>
    </source>
</evidence>
<feature type="binding site" evidence="6">
    <location>
        <position position="44"/>
    </location>
    <ligand>
        <name>ATP</name>
        <dbReference type="ChEBI" id="CHEBI:30616"/>
    </ligand>
</feature>
<dbReference type="GO" id="GO:0004674">
    <property type="term" value="F:protein serine/threonine kinase activity"/>
    <property type="evidence" value="ECO:0007669"/>
    <property type="project" value="UniProtKB-EC"/>
</dbReference>